<reference evidence="1 2" key="1">
    <citation type="submission" date="2024-04" db="EMBL/GenBank/DDBJ databases">
        <authorList>
            <person name="Rising A."/>
            <person name="Reimegard J."/>
            <person name="Sonavane S."/>
            <person name="Akerstrom W."/>
            <person name="Nylinder S."/>
            <person name="Hedman E."/>
            <person name="Kallberg Y."/>
        </authorList>
    </citation>
    <scope>NUCLEOTIDE SEQUENCE [LARGE SCALE GENOMIC DNA]</scope>
</reference>
<evidence type="ECO:0000313" key="1">
    <source>
        <dbReference type="EMBL" id="CAL1301885.1"/>
    </source>
</evidence>
<feature type="non-terminal residue" evidence="1">
    <location>
        <position position="278"/>
    </location>
</feature>
<proteinExistence type="predicted"/>
<organism evidence="1 2">
    <name type="scientific">Larinioides sclopetarius</name>
    <dbReference type="NCBI Taxonomy" id="280406"/>
    <lineage>
        <taxon>Eukaryota</taxon>
        <taxon>Metazoa</taxon>
        <taxon>Ecdysozoa</taxon>
        <taxon>Arthropoda</taxon>
        <taxon>Chelicerata</taxon>
        <taxon>Arachnida</taxon>
        <taxon>Araneae</taxon>
        <taxon>Araneomorphae</taxon>
        <taxon>Entelegynae</taxon>
        <taxon>Araneoidea</taxon>
        <taxon>Araneidae</taxon>
        <taxon>Larinioides</taxon>
    </lineage>
</organism>
<accession>A0AAV2C171</accession>
<dbReference type="AlphaFoldDB" id="A0AAV2C171"/>
<dbReference type="Proteomes" id="UP001497382">
    <property type="component" value="Unassembled WGS sequence"/>
</dbReference>
<dbReference type="EMBL" id="CAXIEN010000926">
    <property type="protein sequence ID" value="CAL1301885.1"/>
    <property type="molecule type" value="Genomic_DNA"/>
</dbReference>
<sequence>MDNRVQNFVIATKPLLEELEQLLLAHPIDVNGLLQKLDMLHKRHLQLTVNAAALREQYNSKDNKEYVNKTVQVVSNILLRTNPAFTIENPLQDLRNMALDHIYFIGTHQLGVLDEPAVIRSFFNAFLRIYEMDNEENCLLIFKIIFKIFERIDLTIAINLGLIIVNQFEKVSRKIMECCKDINFEMCLKARVNGSCEIKMLLENLYTPISVIGPNNQKFRVLPKATKSLHVLAEAPQILNRLLELWYIGYGCGLIDKSWKDVVEVFLKIINLKCDERL</sequence>
<protein>
    <submittedName>
        <fullName evidence="1">Uncharacterized protein</fullName>
    </submittedName>
</protein>
<evidence type="ECO:0000313" key="2">
    <source>
        <dbReference type="Proteomes" id="UP001497382"/>
    </source>
</evidence>
<gene>
    <name evidence="1" type="ORF">LARSCL_LOCUS22759</name>
</gene>
<name>A0AAV2C171_9ARAC</name>
<keyword evidence="2" id="KW-1185">Reference proteome</keyword>
<comment type="caution">
    <text evidence="1">The sequence shown here is derived from an EMBL/GenBank/DDBJ whole genome shotgun (WGS) entry which is preliminary data.</text>
</comment>